<dbReference type="Pfam" id="PF12973">
    <property type="entry name" value="Cupin_7"/>
    <property type="match status" value="1"/>
</dbReference>
<dbReference type="SUPFAM" id="SSF51182">
    <property type="entry name" value="RmlC-like cupins"/>
    <property type="match status" value="1"/>
</dbReference>
<evidence type="ECO:0000259" key="2">
    <source>
        <dbReference type="Pfam" id="PF12973"/>
    </source>
</evidence>
<protein>
    <submittedName>
        <fullName evidence="3">DUF4437 domain-containing protein</fullName>
    </submittedName>
</protein>
<reference evidence="3 4" key="1">
    <citation type="submission" date="2023-04" db="EMBL/GenBank/DDBJ databases">
        <title>Complete genome sequence of Alisedimentitalea scapharcae.</title>
        <authorList>
            <person name="Rong J.-C."/>
            <person name="Yi M.-L."/>
            <person name="Zhao Q."/>
        </authorList>
    </citation>
    <scope>NUCLEOTIDE SEQUENCE [LARGE SCALE GENOMIC DNA]</scope>
    <source>
        <strain evidence="3 4">KCTC 42119</strain>
        <plasmid evidence="3 4">unnamed4</plasmid>
    </source>
</reference>
<gene>
    <name evidence="3" type="ORF">QEZ52_20945</name>
</gene>
<accession>A0ABZ2Y0S7</accession>
<dbReference type="InterPro" id="IPR011051">
    <property type="entry name" value="RmlC_Cupin_sf"/>
</dbReference>
<keyword evidence="3" id="KW-0614">Plasmid</keyword>
<keyword evidence="4" id="KW-1185">Reference proteome</keyword>
<dbReference type="RefSeq" id="WP_343211962.1">
    <property type="nucleotide sequence ID" value="NZ_CP123585.1"/>
</dbReference>
<dbReference type="InterPro" id="IPR014710">
    <property type="entry name" value="RmlC-like_jellyroll"/>
</dbReference>
<proteinExistence type="predicted"/>
<feature type="domain" description="ChrR-like cupin" evidence="2">
    <location>
        <begin position="26"/>
        <end position="127"/>
    </location>
</feature>
<dbReference type="InterPro" id="IPR025979">
    <property type="entry name" value="ChrR-like_cupin_dom"/>
</dbReference>
<evidence type="ECO:0000313" key="3">
    <source>
        <dbReference type="EMBL" id="WZK91254.1"/>
    </source>
</evidence>
<feature type="signal peptide" evidence="1">
    <location>
        <begin position="1"/>
        <end position="22"/>
    </location>
</feature>
<name>A0ABZ2Y0S7_9RHOB</name>
<evidence type="ECO:0000313" key="4">
    <source>
        <dbReference type="Proteomes" id="UP001623232"/>
    </source>
</evidence>
<geneLocation type="plasmid" evidence="3 4">
    <name>unnamed4</name>
</geneLocation>
<dbReference type="Proteomes" id="UP001623232">
    <property type="component" value="Plasmid unnamed4"/>
</dbReference>
<dbReference type="Gene3D" id="2.60.120.10">
    <property type="entry name" value="Jelly Rolls"/>
    <property type="match status" value="1"/>
</dbReference>
<dbReference type="EMBL" id="CP123585">
    <property type="protein sequence ID" value="WZK91254.1"/>
    <property type="molecule type" value="Genomic_DNA"/>
</dbReference>
<evidence type="ECO:0000256" key="1">
    <source>
        <dbReference type="SAM" id="SignalP"/>
    </source>
</evidence>
<organism evidence="3 4">
    <name type="scientific">Aliisedimentitalea scapharcae</name>
    <dbReference type="NCBI Taxonomy" id="1524259"/>
    <lineage>
        <taxon>Bacteria</taxon>
        <taxon>Pseudomonadati</taxon>
        <taxon>Pseudomonadota</taxon>
        <taxon>Alphaproteobacteria</taxon>
        <taxon>Rhodobacterales</taxon>
        <taxon>Roseobacteraceae</taxon>
        <taxon>Aliisedimentitalea</taxon>
    </lineage>
</organism>
<keyword evidence="1" id="KW-0732">Signal</keyword>
<sequence length="139" mass="15029">MTLKNLFVAASLVVVGATSALADTGLMTKFDDIKWAPIEGTPMEVSILWGSRDTGPYAMYLKMPGGFEVPEHAHTYAYEGITIQGEWKHSFAGESKVLPVGSRVVQPGNAFHGDACVSTEDCVLFIYQDGKGDALFHSE</sequence>
<feature type="chain" id="PRO_5046017521" evidence="1">
    <location>
        <begin position="23"/>
        <end position="139"/>
    </location>
</feature>